<evidence type="ECO:0000313" key="3">
    <source>
        <dbReference type="Proteomes" id="UP001519460"/>
    </source>
</evidence>
<feature type="region of interest" description="Disordered" evidence="1">
    <location>
        <begin position="1"/>
        <end position="28"/>
    </location>
</feature>
<comment type="caution">
    <text evidence="2">The sequence shown here is derived from an EMBL/GenBank/DDBJ whole genome shotgun (WGS) entry which is preliminary data.</text>
</comment>
<dbReference type="Proteomes" id="UP001519460">
    <property type="component" value="Unassembled WGS sequence"/>
</dbReference>
<accession>A0ABD0JPC1</accession>
<evidence type="ECO:0000256" key="1">
    <source>
        <dbReference type="SAM" id="MobiDB-lite"/>
    </source>
</evidence>
<proteinExistence type="predicted"/>
<protein>
    <submittedName>
        <fullName evidence="2">Uncharacterized protein</fullName>
    </submittedName>
</protein>
<feature type="compositionally biased region" description="Basic and acidic residues" evidence="1">
    <location>
        <begin position="17"/>
        <end position="28"/>
    </location>
</feature>
<feature type="compositionally biased region" description="Basic residues" evidence="1">
    <location>
        <begin position="1"/>
        <end position="12"/>
    </location>
</feature>
<reference evidence="2 3" key="1">
    <citation type="journal article" date="2023" name="Sci. Data">
        <title>Genome assembly of the Korean intertidal mud-creeper Batillaria attramentaria.</title>
        <authorList>
            <person name="Patra A.K."/>
            <person name="Ho P.T."/>
            <person name="Jun S."/>
            <person name="Lee S.J."/>
            <person name="Kim Y."/>
            <person name="Won Y.J."/>
        </authorList>
    </citation>
    <scope>NUCLEOTIDE SEQUENCE [LARGE SCALE GENOMIC DNA]</scope>
    <source>
        <strain evidence="2">Wonlab-2016</strain>
    </source>
</reference>
<gene>
    <name evidence="2" type="ORF">BaRGS_00032079</name>
</gene>
<dbReference type="EMBL" id="JACVVK020000369">
    <property type="protein sequence ID" value="KAK7476681.1"/>
    <property type="molecule type" value="Genomic_DNA"/>
</dbReference>
<sequence length="159" mass="17347">MKRAFFRHRPPASHKNSPSDDGRKKYRDSGLDAARVSVSRANLIEVFREAALFISSEPDISLSSVNTIKTFVVLSPVSLSAWLLAEITLGGGRGGGGGVLAWEDRKEEDEGERRVPEEGAEWGWRVMGGGGSTDISGSKRLLVNGNREKEKSLQTFCLV</sequence>
<name>A0ABD0JPC1_9CAEN</name>
<evidence type="ECO:0000313" key="2">
    <source>
        <dbReference type="EMBL" id="KAK7476681.1"/>
    </source>
</evidence>
<dbReference type="AlphaFoldDB" id="A0ABD0JPC1"/>
<organism evidence="2 3">
    <name type="scientific">Batillaria attramentaria</name>
    <dbReference type="NCBI Taxonomy" id="370345"/>
    <lineage>
        <taxon>Eukaryota</taxon>
        <taxon>Metazoa</taxon>
        <taxon>Spiralia</taxon>
        <taxon>Lophotrochozoa</taxon>
        <taxon>Mollusca</taxon>
        <taxon>Gastropoda</taxon>
        <taxon>Caenogastropoda</taxon>
        <taxon>Sorbeoconcha</taxon>
        <taxon>Cerithioidea</taxon>
        <taxon>Batillariidae</taxon>
        <taxon>Batillaria</taxon>
    </lineage>
</organism>
<keyword evidence="3" id="KW-1185">Reference proteome</keyword>